<dbReference type="InterPro" id="IPR036953">
    <property type="entry name" value="GreA/GreB_C_sf"/>
</dbReference>
<gene>
    <name evidence="4 7" type="primary">greB</name>
    <name evidence="7" type="ORF">DY252_16870</name>
</gene>
<feature type="domain" description="Transcription elongation factor GreA/GreB C-terminal" evidence="5">
    <location>
        <begin position="84"/>
        <end position="157"/>
    </location>
</feature>
<dbReference type="Gene3D" id="1.10.287.180">
    <property type="entry name" value="Transcription elongation factor, GreA/GreB, N-terminal domain"/>
    <property type="match status" value="1"/>
</dbReference>
<keyword evidence="8" id="KW-1185">Reference proteome</keyword>
<dbReference type="InterPro" id="IPR036805">
    <property type="entry name" value="Tscrpt_elong_fac_GreA/B_N_sf"/>
</dbReference>
<dbReference type="InterPro" id="IPR001437">
    <property type="entry name" value="Tscrpt_elong_fac_GreA/B_C"/>
</dbReference>
<evidence type="ECO:0000259" key="5">
    <source>
        <dbReference type="Pfam" id="PF01272"/>
    </source>
</evidence>
<dbReference type="HAMAP" id="MF_00930">
    <property type="entry name" value="GreB"/>
    <property type="match status" value="1"/>
</dbReference>
<evidence type="ECO:0000256" key="1">
    <source>
        <dbReference type="ARBA" id="ARBA00023015"/>
    </source>
</evidence>
<dbReference type="Gene3D" id="3.10.50.30">
    <property type="entry name" value="Transcription elongation factor, GreA/GreB, C-terminal domain"/>
    <property type="match status" value="1"/>
</dbReference>
<dbReference type="PIRSF" id="PIRSF006092">
    <property type="entry name" value="GreA_GreB"/>
    <property type="match status" value="1"/>
</dbReference>
<dbReference type="NCBIfam" id="TIGR01461">
    <property type="entry name" value="greB"/>
    <property type="match status" value="1"/>
</dbReference>
<dbReference type="InterPro" id="IPR022691">
    <property type="entry name" value="Tscrpt_elong_fac_GreA/B_N"/>
</dbReference>
<evidence type="ECO:0000256" key="2">
    <source>
        <dbReference type="ARBA" id="ARBA00023125"/>
    </source>
</evidence>
<dbReference type="PANTHER" id="PTHR30437:SF6">
    <property type="entry name" value="TRANSCRIPTION ELONGATION FACTOR GREB"/>
    <property type="match status" value="1"/>
</dbReference>
<sequence length="161" mass="18247">MDRPIYITPEGLDALKSELDHLWKKERPEVVAVVHWAAGNGDRSENGDYIYGKKRLREIDRRVRYLRKRIEDAVVVRTEEQPDHSHIFFGATVTYVNARDEERTIRIVGEDEADSLNGKISWISPVARALMKSGVGDVVTVRTPAGEDELEVLEISYPGSS</sequence>
<evidence type="ECO:0000313" key="8">
    <source>
        <dbReference type="Proteomes" id="UP000256971"/>
    </source>
</evidence>
<dbReference type="Pfam" id="PF03449">
    <property type="entry name" value="GreA_GreB_N"/>
    <property type="match status" value="1"/>
</dbReference>
<evidence type="ECO:0000256" key="4">
    <source>
        <dbReference type="HAMAP-Rule" id="MF_00930"/>
    </source>
</evidence>
<comment type="function">
    <text evidence="4">Necessary for efficient RNA polymerase transcription elongation past template-encoded arresting sites. The arresting sites in DNA have the property of trapping a certain fraction of elongating RNA polymerases that pass through, resulting in locked ternary complexes. Cleavage of the nascent transcript by cleavage factors such as GreA or GreB allows the resumption of elongation from the new 3'terminus. GreB releases sequences of up to 9 nucleotides in length.</text>
</comment>
<keyword evidence="3 4" id="KW-0804">Transcription</keyword>
<dbReference type="SUPFAM" id="SSF54534">
    <property type="entry name" value="FKBP-like"/>
    <property type="match status" value="1"/>
</dbReference>
<evidence type="ECO:0000259" key="6">
    <source>
        <dbReference type="Pfam" id="PF03449"/>
    </source>
</evidence>
<dbReference type="InterPro" id="IPR023459">
    <property type="entry name" value="Tscrpt_elong_fac_GreA/B_fam"/>
</dbReference>
<keyword evidence="2 4" id="KW-0238">DNA-binding</keyword>
<dbReference type="Pfam" id="PF01272">
    <property type="entry name" value="GreA_GreB"/>
    <property type="match status" value="1"/>
</dbReference>
<dbReference type="InterPro" id="IPR006358">
    <property type="entry name" value="Tscrpt_elong_fac_GreB"/>
</dbReference>
<keyword evidence="7" id="KW-0251">Elongation factor</keyword>
<dbReference type="RefSeq" id="WP_129542752.1">
    <property type="nucleotide sequence ID" value="NZ_CP031555.1"/>
</dbReference>
<dbReference type="Proteomes" id="UP000256971">
    <property type="component" value="Chromosome"/>
</dbReference>
<comment type="similarity">
    <text evidence="4">Belongs to the GreA/GreB family. GreB subfamily.</text>
</comment>
<dbReference type="GO" id="GO:0003746">
    <property type="term" value="F:translation elongation factor activity"/>
    <property type="evidence" value="ECO:0007669"/>
    <property type="project" value="UniProtKB-KW"/>
</dbReference>
<evidence type="ECO:0000256" key="3">
    <source>
        <dbReference type="ARBA" id="ARBA00023163"/>
    </source>
</evidence>
<organism evidence="7 8">
    <name type="scientific">Thalassospira indica</name>
    <dbReference type="NCBI Taxonomy" id="1891279"/>
    <lineage>
        <taxon>Bacteria</taxon>
        <taxon>Pseudomonadati</taxon>
        <taxon>Pseudomonadota</taxon>
        <taxon>Alphaproteobacteria</taxon>
        <taxon>Rhodospirillales</taxon>
        <taxon>Thalassospiraceae</taxon>
        <taxon>Thalassospira</taxon>
    </lineage>
</organism>
<dbReference type="NCBIfam" id="NF002506">
    <property type="entry name" value="PRK01885.1"/>
    <property type="match status" value="1"/>
</dbReference>
<name>A0ABM6Y165_9PROT</name>
<keyword evidence="7" id="KW-0648">Protein biosynthesis</keyword>
<feature type="domain" description="Transcription elongation factor GreA/GreB N-terminal" evidence="6">
    <location>
        <begin position="5"/>
        <end position="75"/>
    </location>
</feature>
<proteinExistence type="inferred from homology"/>
<dbReference type="HAMAP" id="MF_00105">
    <property type="entry name" value="GreA_GreB"/>
    <property type="match status" value="1"/>
</dbReference>
<dbReference type="PANTHER" id="PTHR30437">
    <property type="entry name" value="TRANSCRIPTION ELONGATION FACTOR GREA"/>
    <property type="match status" value="1"/>
</dbReference>
<evidence type="ECO:0000313" key="7">
    <source>
        <dbReference type="EMBL" id="AXO15704.1"/>
    </source>
</evidence>
<reference evidence="7 8" key="1">
    <citation type="submission" date="2018-08" db="EMBL/GenBank/DDBJ databases">
        <title>Complete genome sequence of type strain Thalassospira indica MCCC 1A01103T, isolated from isolated from deep seawater of the Indian Ocean.</title>
        <authorList>
            <person name="Liu Y."/>
        </authorList>
    </citation>
    <scope>NUCLEOTIDE SEQUENCE [LARGE SCALE GENOMIC DNA]</scope>
    <source>
        <strain evidence="7 8">PB8BT</strain>
    </source>
</reference>
<protein>
    <recommendedName>
        <fullName evidence="4">Transcription elongation factor GreB</fullName>
    </recommendedName>
    <alternativeName>
        <fullName evidence="4">Transcript cleavage factor GreB</fullName>
    </alternativeName>
</protein>
<dbReference type="SUPFAM" id="SSF46557">
    <property type="entry name" value="GreA transcript cleavage protein, N-terminal domain"/>
    <property type="match status" value="1"/>
</dbReference>
<dbReference type="EMBL" id="CP031555">
    <property type="protein sequence ID" value="AXO15704.1"/>
    <property type="molecule type" value="Genomic_DNA"/>
</dbReference>
<dbReference type="InterPro" id="IPR018151">
    <property type="entry name" value="TF_GreA/GreB_CS"/>
</dbReference>
<keyword evidence="1 4" id="KW-0805">Transcription regulation</keyword>
<dbReference type="PROSITE" id="PS00829">
    <property type="entry name" value="GREAB_1"/>
    <property type="match status" value="1"/>
</dbReference>
<dbReference type="InterPro" id="IPR028624">
    <property type="entry name" value="Tscrpt_elong_fac_GreA/B"/>
</dbReference>
<accession>A0ABM6Y165</accession>